<dbReference type="PANTHER" id="PTHR10513">
    <property type="entry name" value="DEOXYNUCLEOSIDE KINASE"/>
    <property type="match status" value="1"/>
</dbReference>
<gene>
    <name evidence="10" type="primary">DCK</name>
</gene>
<dbReference type="GO" id="GO:0005524">
    <property type="term" value="F:ATP binding"/>
    <property type="evidence" value="ECO:0007669"/>
    <property type="project" value="UniProtKB-KW"/>
</dbReference>
<comment type="similarity">
    <text evidence="1">Belongs to the DCK/DGK family.</text>
</comment>
<evidence type="ECO:0000256" key="3">
    <source>
        <dbReference type="ARBA" id="ARBA00022679"/>
    </source>
</evidence>
<dbReference type="InterPro" id="IPR050566">
    <property type="entry name" value="Deoxyribonucleoside_kinase"/>
</dbReference>
<evidence type="ECO:0000313" key="10">
    <source>
        <dbReference type="Ensembl" id="ENSCAFP00020034919.1"/>
    </source>
</evidence>
<evidence type="ECO:0000256" key="5">
    <source>
        <dbReference type="ARBA" id="ARBA00022777"/>
    </source>
</evidence>
<dbReference type="InterPro" id="IPR031314">
    <property type="entry name" value="DNK_dom"/>
</dbReference>
<evidence type="ECO:0000256" key="7">
    <source>
        <dbReference type="ARBA" id="ARBA00047656"/>
    </source>
</evidence>
<sequence>MATPPKRSCPSPATGSEGSRIKKIAIEGNIASGKTTFVNILKQVCEDWEVVPEPVARWCSVRSAQGDCEELTTSQKSGGNVLQMMYEKPERWSFTFQSYACLSRIRAQLACLDGKLKDAEKPVLFFERSIYSDRYVFAANLYESECMNETEWTIYQDWHDWMNHQFGQSLELDGIIYLRATPEKCLNRIYLRGRNEEQGIPLEYLEKLHYKHESWLLHRTLKTNFDFLQEIPILTLDINEDFKDKHDGLIEKVYLYKDYTLTFRIESFCIVMLFSQRIFEHFVILLKTKGSQVILDTSALCIFIARYSYKSLENSGFLPFFFFFAIFVPRKKLF</sequence>
<keyword evidence="3" id="KW-0808">Transferase</keyword>
<comment type="subunit">
    <text evidence="2">Homodimer.</text>
</comment>
<evidence type="ECO:0000256" key="4">
    <source>
        <dbReference type="ARBA" id="ARBA00022741"/>
    </source>
</evidence>
<dbReference type="GeneTree" id="ENSGT00940000157321"/>
<reference evidence="10" key="1">
    <citation type="submission" date="2025-08" db="UniProtKB">
        <authorList>
            <consortium name="Ensembl"/>
        </authorList>
    </citation>
    <scope>IDENTIFICATION</scope>
</reference>
<protein>
    <submittedName>
        <fullName evidence="10">Deoxycytidine kinase</fullName>
    </submittedName>
</protein>
<comment type="catalytic activity">
    <reaction evidence="8">
        <text>2'-deoxyadenosine + ATP = dAMP + ADP + H(+)</text>
        <dbReference type="Rhea" id="RHEA:23452"/>
        <dbReference type="ChEBI" id="CHEBI:15378"/>
        <dbReference type="ChEBI" id="CHEBI:17256"/>
        <dbReference type="ChEBI" id="CHEBI:30616"/>
        <dbReference type="ChEBI" id="CHEBI:58245"/>
        <dbReference type="ChEBI" id="CHEBI:456216"/>
        <dbReference type="EC" id="2.7.1.76"/>
    </reaction>
</comment>
<evidence type="ECO:0000256" key="8">
    <source>
        <dbReference type="ARBA" id="ARBA00048675"/>
    </source>
</evidence>
<organism evidence="10 11">
    <name type="scientific">Canis lupus dingo</name>
    <name type="common">dingo</name>
    <dbReference type="NCBI Taxonomy" id="286419"/>
    <lineage>
        <taxon>Eukaryota</taxon>
        <taxon>Metazoa</taxon>
        <taxon>Chordata</taxon>
        <taxon>Craniata</taxon>
        <taxon>Vertebrata</taxon>
        <taxon>Euteleostomi</taxon>
        <taxon>Mammalia</taxon>
        <taxon>Eutheria</taxon>
        <taxon>Laurasiatheria</taxon>
        <taxon>Carnivora</taxon>
        <taxon>Caniformia</taxon>
        <taxon>Canidae</taxon>
        <taxon>Canis</taxon>
    </lineage>
</organism>
<dbReference type="AlphaFoldDB" id="A0A8C0LRE7"/>
<dbReference type="SUPFAM" id="SSF52540">
    <property type="entry name" value="P-loop containing nucleoside triphosphate hydrolases"/>
    <property type="match status" value="1"/>
</dbReference>
<evidence type="ECO:0000256" key="2">
    <source>
        <dbReference type="ARBA" id="ARBA00011738"/>
    </source>
</evidence>
<keyword evidence="6" id="KW-0067">ATP-binding</keyword>
<dbReference type="GO" id="GO:0004138">
    <property type="term" value="F:deoxyguanosine kinase activity"/>
    <property type="evidence" value="ECO:0007669"/>
    <property type="project" value="UniProtKB-EC"/>
</dbReference>
<dbReference type="Proteomes" id="UP000694391">
    <property type="component" value="Unplaced"/>
</dbReference>
<dbReference type="CDD" id="cd01673">
    <property type="entry name" value="dNK"/>
    <property type="match status" value="1"/>
</dbReference>
<dbReference type="GO" id="GO:0004136">
    <property type="term" value="F:deoxyadenosine kinase activity"/>
    <property type="evidence" value="ECO:0007669"/>
    <property type="project" value="UniProtKB-EC"/>
</dbReference>
<dbReference type="Gene3D" id="3.40.50.300">
    <property type="entry name" value="P-loop containing nucleotide triphosphate hydrolases"/>
    <property type="match status" value="1"/>
</dbReference>
<dbReference type="Pfam" id="PF01712">
    <property type="entry name" value="dNK"/>
    <property type="match status" value="1"/>
</dbReference>
<accession>A0A8C0LRE7</accession>
<keyword evidence="11" id="KW-1185">Reference proteome</keyword>
<dbReference type="Ensembl" id="ENSCAFT00020040311.1">
    <property type="protein sequence ID" value="ENSCAFP00020034919.1"/>
    <property type="gene ID" value="ENSCAFG00020027050.1"/>
</dbReference>
<dbReference type="FunFam" id="3.40.50.300:FF:000461">
    <property type="entry name" value="Deoxycytidine kinase"/>
    <property type="match status" value="1"/>
</dbReference>
<keyword evidence="5" id="KW-0418">Kinase</keyword>
<comment type="catalytic activity">
    <reaction evidence="7">
        <text>2'-deoxyguanosine + ATP = dGMP + ADP + H(+)</text>
        <dbReference type="Rhea" id="RHEA:19201"/>
        <dbReference type="ChEBI" id="CHEBI:15378"/>
        <dbReference type="ChEBI" id="CHEBI:17172"/>
        <dbReference type="ChEBI" id="CHEBI:30616"/>
        <dbReference type="ChEBI" id="CHEBI:57673"/>
        <dbReference type="ChEBI" id="CHEBI:456216"/>
        <dbReference type="EC" id="2.7.1.113"/>
    </reaction>
</comment>
<proteinExistence type="inferred from homology"/>
<evidence type="ECO:0000256" key="6">
    <source>
        <dbReference type="ARBA" id="ARBA00022840"/>
    </source>
</evidence>
<evidence type="ECO:0000259" key="9">
    <source>
        <dbReference type="Pfam" id="PF01712"/>
    </source>
</evidence>
<evidence type="ECO:0000313" key="11">
    <source>
        <dbReference type="Proteomes" id="UP000694391"/>
    </source>
</evidence>
<dbReference type="PANTHER" id="PTHR10513:SF19">
    <property type="entry name" value="DEOXYCYTIDINE KINASE"/>
    <property type="match status" value="1"/>
</dbReference>
<dbReference type="GO" id="GO:0005739">
    <property type="term" value="C:mitochondrion"/>
    <property type="evidence" value="ECO:0007669"/>
    <property type="project" value="TreeGrafter"/>
</dbReference>
<dbReference type="GO" id="GO:0004137">
    <property type="term" value="F:deoxycytidine kinase activity"/>
    <property type="evidence" value="ECO:0007669"/>
    <property type="project" value="TreeGrafter"/>
</dbReference>
<reference evidence="10" key="2">
    <citation type="submission" date="2025-09" db="UniProtKB">
        <authorList>
            <consortium name="Ensembl"/>
        </authorList>
    </citation>
    <scope>IDENTIFICATION</scope>
</reference>
<evidence type="ECO:0000256" key="1">
    <source>
        <dbReference type="ARBA" id="ARBA00007420"/>
    </source>
</evidence>
<dbReference type="InterPro" id="IPR027417">
    <property type="entry name" value="P-loop_NTPase"/>
</dbReference>
<name>A0A8C0LRE7_CANLU</name>
<keyword evidence="4" id="KW-0547">Nucleotide-binding</keyword>
<feature type="domain" description="Deoxynucleoside kinase" evidence="9">
    <location>
        <begin position="24"/>
        <end position="247"/>
    </location>
</feature>